<dbReference type="NCBIfam" id="TIGR02530">
    <property type="entry name" value="flg_new"/>
    <property type="match status" value="1"/>
</dbReference>
<dbReference type="InterPro" id="IPR013367">
    <property type="entry name" value="Flagellar_put"/>
</dbReference>
<dbReference type="Proteomes" id="UP000602050">
    <property type="component" value="Unassembled WGS sequence"/>
</dbReference>
<reference evidence="1" key="2">
    <citation type="submission" date="2020-09" db="EMBL/GenBank/DDBJ databases">
        <authorList>
            <person name="Sun Q."/>
            <person name="Zhou Y."/>
        </authorList>
    </citation>
    <scope>NUCLEOTIDE SEQUENCE</scope>
    <source>
        <strain evidence="1">CGMCC 1.12360</strain>
    </source>
</reference>
<dbReference type="RefSeq" id="WP_188390664.1">
    <property type="nucleotide sequence ID" value="NZ_BMEV01000004.1"/>
</dbReference>
<dbReference type="AlphaFoldDB" id="A0A8J2ZP08"/>
<comment type="caution">
    <text evidence="1">The sequence shown here is derived from an EMBL/GenBank/DDBJ whole genome shotgun (WGS) entry which is preliminary data.</text>
</comment>
<proteinExistence type="predicted"/>
<name>A0A8J2ZP08_9BACI</name>
<accession>A0A8J2ZP08</accession>
<evidence type="ECO:0000313" key="2">
    <source>
        <dbReference type="Proteomes" id="UP000602050"/>
    </source>
</evidence>
<gene>
    <name evidence="1" type="ORF">GCM10010978_03630</name>
</gene>
<protein>
    <recommendedName>
        <fullName evidence="3">Flagellar protein</fullName>
    </recommendedName>
</protein>
<organism evidence="1 2">
    <name type="scientific">Compostibacillus humi</name>
    <dbReference type="NCBI Taxonomy" id="1245525"/>
    <lineage>
        <taxon>Bacteria</taxon>
        <taxon>Bacillati</taxon>
        <taxon>Bacillota</taxon>
        <taxon>Bacilli</taxon>
        <taxon>Bacillales</taxon>
        <taxon>Bacillaceae</taxon>
        <taxon>Compostibacillus</taxon>
    </lineage>
</organism>
<reference evidence="1" key="1">
    <citation type="journal article" date="2014" name="Int. J. Syst. Evol. Microbiol.">
        <title>Complete genome sequence of Corynebacterium casei LMG S-19264T (=DSM 44701T), isolated from a smear-ripened cheese.</title>
        <authorList>
            <consortium name="US DOE Joint Genome Institute (JGI-PGF)"/>
            <person name="Walter F."/>
            <person name="Albersmeier A."/>
            <person name="Kalinowski J."/>
            <person name="Ruckert C."/>
        </authorList>
    </citation>
    <scope>NUCLEOTIDE SEQUENCE</scope>
    <source>
        <strain evidence="1">CGMCC 1.12360</strain>
    </source>
</reference>
<dbReference type="Pfam" id="PF12611">
    <property type="entry name" value="Flagellar_put"/>
    <property type="match status" value="1"/>
</dbReference>
<evidence type="ECO:0000313" key="1">
    <source>
        <dbReference type="EMBL" id="GGH69540.1"/>
    </source>
</evidence>
<dbReference type="EMBL" id="BMEV01000004">
    <property type="protein sequence ID" value="GGH69540.1"/>
    <property type="molecule type" value="Genomic_DNA"/>
</dbReference>
<evidence type="ECO:0008006" key="3">
    <source>
        <dbReference type="Google" id="ProtNLM"/>
    </source>
</evidence>
<sequence length="123" mass="14235">MDHRIHQIPNRFALDFPAVKEKPQAAETEFREIFQKELSLKISKHASERLEERNIHIDKKQWHLIEDKMNEARRKGITDSLVVTKDATLLVSTTNNTVITALDREEASDRIFTNINGTIIINS</sequence>
<keyword evidence="2" id="KW-1185">Reference proteome</keyword>